<dbReference type="InterPro" id="IPR003423">
    <property type="entry name" value="OMP_efflux"/>
</dbReference>
<gene>
    <name evidence="8" type="ORF">HNR55_001228</name>
</gene>
<dbReference type="AlphaFoldDB" id="A0A841QEX9"/>
<evidence type="ECO:0000256" key="7">
    <source>
        <dbReference type="ARBA" id="ARBA00023237"/>
    </source>
</evidence>
<dbReference type="Gene3D" id="1.20.1600.10">
    <property type="entry name" value="Outer membrane efflux proteins (OEP)"/>
    <property type="match status" value="1"/>
</dbReference>
<accession>A0A841QEX9</accession>
<dbReference type="EMBL" id="JACHIE010000004">
    <property type="protein sequence ID" value="MBB6456647.1"/>
    <property type="molecule type" value="Genomic_DNA"/>
</dbReference>
<keyword evidence="5" id="KW-0812">Transmembrane</keyword>
<dbReference type="PANTHER" id="PTHR30026:SF20">
    <property type="entry name" value="OUTER MEMBRANE PROTEIN TOLC"/>
    <property type="match status" value="1"/>
</dbReference>
<comment type="similarity">
    <text evidence="2">Belongs to the outer membrane factor (OMF) (TC 1.B.17) family.</text>
</comment>
<proteinExistence type="inferred from homology"/>
<evidence type="ECO:0000256" key="4">
    <source>
        <dbReference type="ARBA" id="ARBA00022452"/>
    </source>
</evidence>
<evidence type="ECO:0000256" key="1">
    <source>
        <dbReference type="ARBA" id="ARBA00004442"/>
    </source>
</evidence>
<keyword evidence="3" id="KW-0813">Transport</keyword>
<keyword evidence="9" id="KW-1185">Reference proteome</keyword>
<dbReference type="Pfam" id="PF02321">
    <property type="entry name" value="OEP"/>
    <property type="match status" value="1"/>
</dbReference>
<evidence type="ECO:0000256" key="5">
    <source>
        <dbReference type="ARBA" id="ARBA00022692"/>
    </source>
</evidence>
<keyword evidence="7" id="KW-0998">Cell outer membrane</keyword>
<keyword evidence="6" id="KW-0472">Membrane</keyword>
<dbReference type="Proteomes" id="UP000578000">
    <property type="component" value="Unassembled WGS sequence"/>
</dbReference>
<comment type="caution">
    <text evidence="8">The sequence shown here is derived from an EMBL/GenBank/DDBJ whole genome shotgun (WGS) entry which is preliminary data.</text>
</comment>
<dbReference type="GO" id="GO:0015562">
    <property type="term" value="F:efflux transmembrane transporter activity"/>
    <property type="evidence" value="ECO:0007669"/>
    <property type="project" value="InterPro"/>
</dbReference>
<evidence type="ECO:0000256" key="2">
    <source>
        <dbReference type="ARBA" id="ARBA00007613"/>
    </source>
</evidence>
<reference evidence="8 9" key="1">
    <citation type="submission" date="2020-08" db="EMBL/GenBank/DDBJ databases">
        <title>Genomic Encyclopedia of Type Strains, Phase IV (KMG-IV): sequencing the most valuable type-strain genomes for metagenomic binning, comparative biology and taxonomic classification.</title>
        <authorList>
            <person name="Goeker M."/>
        </authorList>
    </citation>
    <scope>NUCLEOTIDE SEQUENCE [LARGE SCALE GENOMIC DNA]</scope>
    <source>
        <strain evidence="8 9">DSM 4491</strain>
    </source>
</reference>
<evidence type="ECO:0000313" key="9">
    <source>
        <dbReference type="Proteomes" id="UP000578000"/>
    </source>
</evidence>
<protein>
    <submittedName>
        <fullName evidence="8">Outer membrane protein TolC</fullName>
    </submittedName>
</protein>
<dbReference type="SUPFAM" id="SSF56954">
    <property type="entry name" value="Outer membrane efflux proteins (OEP)"/>
    <property type="match status" value="1"/>
</dbReference>
<dbReference type="InterPro" id="IPR051906">
    <property type="entry name" value="TolC-like"/>
</dbReference>
<organism evidence="8 9">
    <name type="scientific">Acetobacter lovaniensis</name>
    <dbReference type="NCBI Taxonomy" id="104100"/>
    <lineage>
        <taxon>Bacteria</taxon>
        <taxon>Pseudomonadati</taxon>
        <taxon>Pseudomonadota</taxon>
        <taxon>Alphaproteobacteria</taxon>
        <taxon>Acetobacterales</taxon>
        <taxon>Acetobacteraceae</taxon>
        <taxon>Acetobacter</taxon>
    </lineage>
</organism>
<sequence length="415" mass="45158">MSHPTWSFLFVGVAFWIAGMSSLQAQTSQKMLSFHDAVSMAWSIDPVRKALQVGHHSAKARASAAGSWFAGGPTLSGEYMDDHAIGSNEGYTTYQGGLSVPLWLPGQGSATREVAGAESESINEQLNVEHMVLSIKVLEAAAALQIAQARLNVANALYSATSRINQNVTHAVHAGELALSDSQMAQAGLENARNEQTLAQEAMNNALAEQEVLLGRASDVDFSSGDGLAHARFVDPHDMEENDPRIKVVRHNVEAAEANMKLARRSFMPNPEIGIDAIHEKQYGSPWDDRVGINFSVPLPSEVRNTPIMSEASNRLATANSEEIQARRMVHLEITRVRERLMAATTARQTMRTAADSLEKRAVAQERAWRVGEVALNTALQARQEACNAQMASARADIEWRVATIRMLLAMGVVP</sequence>
<dbReference type="PANTHER" id="PTHR30026">
    <property type="entry name" value="OUTER MEMBRANE PROTEIN TOLC"/>
    <property type="match status" value="1"/>
</dbReference>
<dbReference type="RefSeq" id="WP_166114257.1">
    <property type="nucleotide sequence ID" value="NZ_BAABDB010000004.1"/>
</dbReference>
<evidence type="ECO:0000313" key="8">
    <source>
        <dbReference type="EMBL" id="MBB6456647.1"/>
    </source>
</evidence>
<comment type="subcellular location">
    <subcellularLocation>
        <location evidence="1">Cell outer membrane</location>
    </subcellularLocation>
</comment>
<dbReference type="GO" id="GO:0015288">
    <property type="term" value="F:porin activity"/>
    <property type="evidence" value="ECO:0007669"/>
    <property type="project" value="TreeGrafter"/>
</dbReference>
<dbReference type="GO" id="GO:0009279">
    <property type="term" value="C:cell outer membrane"/>
    <property type="evidence" value="ECO:0007669"/>
    <property type="project" value="UniProtKB-SubCell"/>
</dbReference>
<evidence type="ECO:0000256" key="6">
    <source>
        <dbReference type="ARBA" id="ARBA00023136"/>
    </source>
</evidence>
<keyword evidence="4" id="KW-1134">Transmembrane beta strand</keyword>
<dbReference type="GO" id="GO:1990281">
    <property type="term" value="C:efflux pump complex"/>
    <property type="evidence" value="ECO:0007669"/>
    <property type="project" value="TreeGrafter"/>
</dbReference>
<evidence type="ECO:0000256" key="3">
    <source>
        <dbReference type="ARBA" id="ARBA00022448"/>
    </source>
</evidence>
<name>A0A841QEX9_9PROT</name>